<accession>A0A3L7ZZ31</accession>
<dbReference type="Proteomes" id="UP000278164">
    <property type="component" value="Unassembled WGS sequence"/>
</dbReference>
<dbReference type="EMBL" id="SRYM01000001">
    <property type="protein sequence ID" value="TGY63812.1"/>
    <property type="molecule type" value="Genomic_DNA"/>
</dbReference>
<dbReference type="AlphaFoldDB" id="A0A3L7ZZ31"/>
<evidence type="ECO:0000313" key="1">
    <source>
        <dbReference type="EMBL" id="RLT75310.1"/>
    </source>
</evidence>
<name>A0A3L7ZZ31_PARDI</name>
<evidence type="ECO:0000313" key="4">
    <source>
        <dbReference type="Proteomes" id="UP000310032"/>
    </source>
</evidence>
<reference evidence="2 4" key="2">
    <citation type="submission" date="2019-04" db="EMBL/GenBank/DDBJ databases">
        <title>Microbes associate with the intestines of laboratory mice.</title>
        <authorList>
            <person name="Navarre W."/>
            <person name="Wong E."/>
            <person name="Huang K."/>
            <person name="Tropini C."/>
            <person name="Ng K."/>
            <person name="Yu B."/>
        </authorList>
    </citation>
    <scope>NUCLEOTIDE SEQUENCE [LARGE SCALE GENOMIC DNA]</scope>
    <source>
        <strain evidence="2 4">NM39_I3</strain>
    </source>
</reference>
<reference evidence="1 3" key="1">
    <citation type="submission" date="2018-09" db="EMBL/GenBank/DDBJ databases">
        <title>Murine metabolic-syndrome-specific gut microbial biobank.</title>
        <authorList>
            <person name="Liu C."/>
        </authorList>
    </citation>
    <scope>NUCLEOTIDE SEQUENCE [LARGE SCALE GENOMIC DNA]</scope>
    <source>
        <strain evidence="1 3">8-P5</strain>
    </source>
</reference>
<dbReference type="Proteomes" id="UP000310032">
    <property type="component" value="Unassembled WGS sequence"/>
</dbReference>
<evidence type="ECO:0000313" key="2">
    <source>
        <dbReference type="EMBL" id="TGY63812.1"/>
    </source>
</evidence>
<sequence>MSKFFTPDEIRRKGYIRYPKIFLDLLLRDYNKGPKNSVATGIMLYLYSRAAYSAYQHQWQGMQFTIHKGQCIVKIPELANRLGCSVYAIRKGLDFLVQKNVVVKRKLPRGLAVEIVGYQDFLFKGDHAEPDNQE</sequence>
<protein>
    <recommendedName>
        <fullName evidence="5">Helix-turn-helix domain-containing protein</fullName>
    </recommendedName>
</protein>
<dbReference type="RefSeq" id="WP_121734773.1">
    <property type="nucleotide sequence ID" value="NZ_QXXG01000001.1"/>
</dbReference>
<gene>
    <name evidence="1" type="ORF">D7V78_02045</name>
    <name evidence="2" type="ORF">E5342_00205</name>
</gene>
<evidence type="ECO:0000313" key="3">
    <source>
        <dbReference type="Proteomes" id="UP000278164"/>
    </source>
</evidence>
<proteinExistence type="predicted"/>
<dbReference type="EMBL" id="RAYI01000001">
    <property type="protein sequence ID" value="RLT75310.1"/>
    <property type="molecule type" value="Genomic_DNA"/>
</dbReference>
<organism evidence="1 3">
    <name type="scientific">Parabacteroides distasonis</name>
    <dbReference type="NCBI Taxonomy" id="823"/>
    <lineage>
        <taxon>Bacteria</taxon>
        <taxon>Pseudomonadati</taxon>
        <taxon>Bacteroidota</taxon>
        <taxon>Bacteroidia</taxon>
        <taxon>Bacteroidales</taxon>
        <taxon>Tannerellaceae</taxon>
        <taxon>Parabacteroides</taxon>
    </lineage>
</organism>
<comment type="caution">
    <text evidence="1">The sequence shown here is derived from an EMBL/GenBank/DDBJ whole genome shotgun (WGS) entry which is preliminary data.</text>
</comment>
<dbReference type="OrthoDB" id="9993994at2"/>
<evidence type="ECO:0008006" key="5">
    <source>
        <dbReference type="Google" id="ProtNLM"/>
    </source>
</evidence>